<keyword evidence="2" id="KW-1185">Reference proteome</keyword>
<accession>Q6C0K6</accession>
<dbReference type="HOGENOM" id="CLU_3421434_0_0_1"/>
<reference evidence="1 2" key="1">
    <citation type="journal article" date="2004" name="Nature">
        <title>Genome evolution in yeasts.</title>
        <authorList>
            <consortium name="Genolevures"/>
            <person name="Dujon B."/>
            <person name="Sherman D."/>
            <person name="Fischer G."/>
            <person name="Durrens P."/>
            <person name="Casaregola S."/>
            <person name="Lafontaine I."/>
            <person name="de Montigny J."/>
            <person name="Marck C."/>
            <person name="Neuveglise C."/>
            <person name="Talla E."/>
            <person name="Goffard N."/>
            <person name="Frangeul L."/>
            <person name="Aigle M."/>
            <person name="Anthouard V."/>
            <person name="Babour A."/>
            <person name="Barbe V."/>
            <person name="Barnay S."/>
            <person name="Blanchin S."/>
            <person name="Beckerich J.M."/>
            <person name="Beyne E."/>
            <person name="Bleykasten C."/>
            <person name="Boisrame A."/>
            <person name="Boyer J."/>
            <person name="Cattolico L."/>
            <person name="Confanioleri F."/>
            <person name="de Daruvar A."/>
            <person name="Despons L."/>
            <person name="Fabre E."/>
            <person name="Fairhead C."/>
            <person name="Ferry-Dumazet H."/>
            <person name="Groppi A."/>
            <person name="Hantraye F."/>
            <person name="Hennequin C."/>
            <person name="Jauniaux N."/>
            <person name="Joyet P."/>
            <person name="Kachouri R."/>
            <person name="Kerrest A."/>
            <person name="Koszul R."/>
            <person name="Lemaire M."/>
            <person name="Lesur I."/>
            <person name="Ma L."/>
            <person name="Muller H."/>
            <person name="Nicaud J.M."/>
            <person name="Nikolski M."/>
            <person name="Oztas S."/>
            <person name="Ozier-Kalogeropoulos O."/>
            <person name="Pellenz S."/>
            <person name="Potier S."/>
            <person name="Richard G.F."/>
            <person name="Straub M.L."/>
            <person name="Suleau A."/>
            <person name="Swennene D."/>
            <person name="Tekaia F."/>
            <person name="Wesolowski-Louvel M."/>
            <person name="Westhof E."/>
            <person name="Wirth B."/>
            <person name="Zeniou-Meyer M."/>
            <person name="Zivanovic I."/>
            <person name="Bolotin-Fukuhara M."/>
            <person name="Thierry A."/>
            <person name="Bouchier C."/>
            <person name="Caudron B."/>
            <person name="Scarpelli C."/>
            <person name="Gaillardin C."/>
            <person name="Weissenbach J."/>
            <person name="Wincker P."/>
            <person name="Souciet J.L."/>
        </authorList>
    </citation>
    <scope>NUCLEOTIDE SEQUENCE [LARGE SCALE GENOMIC DNA]</scope>
    <source>
        <strain evidence="2">CLIB 122 / E 150</strain>
    </source>
</reference>
<dbReference type="InParanoid" id="Q6C0K6"/>
<protein>
    <submittedName>
        <fullName evidence="1">YALI0F23881p</fullName>
    </submittedName>
</protein>
<organism evidence="1 2">
    <name type="scientific">Yarrowia lipolytica (strain CLIB 122 / E 150)</name>
    <name type="common">Yeast</name>
    <name type="synonym">Candida lipolytica</name>
    <dbReference type="NCBI Taxonomy" id="284591"/>
    <lineage>
        <taxon>Eukaryota</taxon>
        <taxon>Fungi</taxon>
        <taxon>Dikarya</taxon>
        <taxon>Ascomycota</taxon>
        <taxon>Saccharomycotina</taxon>
        <taxon>Dipodascomycetes</taxon>
        <taxon>Dipodascales</taxon>
        <taxon>Dipodascales incertae sedis</taxon>
        <taxon>Yarrowia</taxon>
    </lineage>
</organism>
<sequence>MLEHTLEIRELQGRSLLYECWNVL</sequence>
<dbReference type="AlphaFoldDB" id="Q6C0K6"/>
<dbReference type="EMBL" id="CR382132">
    <property type="protein sequence ID" value="CAG78617.1"/>
    <property type="molecule type" value="Genomic_DNA"/>
</dbReference>
<evidence type="ECO:0000313" key="1">
    <source>
        <dbReference type="EMBL" id="CAG78617.1"/>
    </source>
</evidence>
<name>Q6C0K6_YARLI</name>
<gene>
    <name evidence="1" type="ORF">YALI0_F23881g</name>
</gene>
<dbReference type="VEuPathDB" id="FungiDB:YALI0_F23881g"/>
<dbReference type="Proteomes" id="UP000001300">
    <property type="component" value="Chromosome F"/>
</dbReference>
<proteinExistence type="predicted"/>
<evidence type="ECO:0000313" key="2">
    <source>
        <dbReference type="Proteomes" id="UP000001300"/>
    </source>
</evidence>